<gene>
    <name evidence="2" type="ORF">DU64_00275</name>
</gene>
<comment type="caution">
    <text evidence="2">The sequence shown here is derived from an EMBL/GenBank/DDBJ whole genome shotgun (WGS) entry which is preliminary data.</text>
</comment>
<reference evidence="2 3" key="1">
    <citation type="journal article" date="2015" name="ISME J.">
        <title>Genomic and phenotypic differentiation among Methanosarcina mazei populations from Columbia River sediment.</title>
        <authorList>
            <person name="Youngblut N.D."/>
            <person name="Wirth J.S."/>
            <person name="Henriksen J.R."/>
            <person name="Smith M."/>
            <person name="Simon H."/>
            <person name="Metcalf W.W."/>
            <person name="Whitaker R.J."/>
        </authorList>
    </citation>
    <scope>NUCLEOTIDE SEQUENCE [LARGE SCALE GENOMIC DNA]</scope>
    <source>
        <strain evidence="2 3">3.F.T.1A.2</strain>
    </source>
</reference>
<evidence type="ECO:0000313" key="2">
    <source>
        <dbReference type="EMBL" id="KKG60172.1"/>
    </source>
</evidence>
<dbReference type="Proteomes" id="UP000034279">
    <property type="component" value="Unassembled WGS sequence"/>
</dbReference>
<evidence type="ECO:0000313" key="3">
    <source>
        <dbReference type="Proteomes" id="UP000034279"/>
    </source>
</evidence>
<feature type="region of interest" description="Disordered" evidence="1">
    <location>
        <begin position="1"/>
        <end position="205"/>
    </location>
</feature>
<sequence length="250" mass="29025">MSEIKNTEKVSVTDNNKKSVETKEVNGRLDARSKDYVQNNEKKRFTYGVSGEGLKKEVTPERKLENKEQNLKRESEKQLGNKSEKQEAKREENPQKQLENKSEKQEAKREENPQKQLENKSEKQEAKREENPQKQLENKSEKQEAKREENPQKQLENKSEKQEAKREENPQKKASKMGGDLVNKFQREDEVGKAAGRSGGHGKPYKLAGAELIRQANKLPKNDPMREALKKEGNRLVNKGKEIDHPYRRH</sequence>
<feature type="compositionally biased region" description="Basic and acidic residues" evidence="1">
    <location>
        <begin position="15"/>
        <end position="44"/>
    </location>
</feature>
<dbReference type="EMBL" id="JJPJ01000108">
    <property type="protein sequence ID" value="KKG60172.1"/>
    <property type="molecule type" value="Genomic_DNA"/>
</dbReference>
<evidence type="ECO:0000256" key="1">
    <source>
        <dbReference type="SAM" id="MobiDB-lite"/>
    </source>
</evidence>
<feature type="compositionally biased region" description="Basic and acidic residues" evidence="1">
    <location>
        <begin position="53"/>
        <end position="171"/>
    </location>
</feature>
<protein>
    <submittedName>
        <fullName evidence="2">Uncharacterized protein</fullName>
    </submittedName>
</protein>
<dbReference type="PATRIC" id="fig|2209.67.peg.50"/>
<organism evidence="2 3">
    <name type="scientific">Methanosarcina mazei</name>
    <name type="common">Methanosarcina frisia</name>
    <dbReference type="NCBI Taxonomy" id="2209"/>
    <lineage>
        <taxon>Archaea</taxon>
        <taxon>Methanobacteriati</taxon>
        <taxon>Methanobacteriota</taxon>
        <taxon>Stenosarchaea group</taxon>
        <taxon>Methanomicrobia</taxon>
        <taxon>Methanosarcinales</taxon>
        <taxon>Methanosarcinaceae</taxon>
        <taxon>Methanosarcina</taxon>
    </lineage>
</organism>
<name>A0A0F8G4B2_METMZ</name>
<feature type="region of interest" description="Disordered" evidence="1">
    <location>
        <begin position="231"/>
        <end position="250"/>
    </location>
</feature>
<proteinExistence type="predicted"/>
<accession>A0A0F8G4B2</accession>
<dbReference type="RefSeq" id="WP_048048807.1">
    <property type="nucleotide sequence ID" value="NZ_JJPJ01000108.1"/>
</dbReference>
<dbReference type="AlphaFoldDB" id="A0A0F8G4B2"/>